<dbReference type="PANTHER" id="PTHR37945">
    <property type="entry name" value="EXTRACELLULAR TUNGSTATE BINDING PROTEIN"/>
    <property type="match status" value="1"/>
</dbReference>
<evidence type="ECO:0000256" key="1">
    <source>
        <dbReference type="SAM" id="SignalP"/>
    </source>
</evidence>
<dbReference type="InterPro" id="IPR052738">
    <property type="entry name" value="ABC-Tungstate_binding"/>
</dbReference>
<dbReference type="AlphaFoldDB" id="A0A936F1T5"/>
<name>A0A936F1T5_9BACT</name>
<evidence type="ECO:0000313" key="3">
    <source>
        <dbReference type="EMBL" id="MBK8572574.1"/>
    </source>
</evidence>
<protein>
    <submittedName>
        <fullName evidence="3">Substrate-binding domain-containing protein</fullName>
    </submittedName>
</protein>
<keyword evidence="1" id="KW-0732">Signal</keyword>
<feature type="chain" id="PRO_5036728041" evidence="1">
    <location>
        <begin position="25"/>
        <end position="284"/>
    </location>
</feature>
<evidence type="ECO:0000259" key="2">
    <source>
        <dbReference type="Pfam" id="PF12849"/>
    </source>
</evidence>
<proteinExistence type="predicted"/>
<comment type="caution">
    <text evidence="3">The sequence shown here is derived from an EMBL/GenBank/DDBJ whole genome shotgun (WGS) entry which is preliminary data.</text>
</comment>
<dbReference type="Gene3D" id="3.40.190.10">
    <property type="entry name" value="Periplasmic binding protein-like II"/>
    <property type="match status" value="2"/>
</dbReference>
<dbReference type="PANTHER" id="PTHR37945:SF1">
    <property type="entry name" value="EXTRACELLULAR TUNGSTATE BINDING PROTEIN"/>
    <property type="match status" value="1"/>
</dbReference>
<feature type="signal peptide" evidence="1">
    <location>
        <begin position="1"/>
        <end position="24"/>
    </location>
</feature>
<dbReference type="SUPFAM" id="SSF53850">
    <property type="entry name" value="Periplasmic binding protein-like II"/>
    <property type="match status" value="1"/>
</dbReference>
<dbReference type="EMBL" id="JADKCH010000005">
    <property type="protein sequence ID" value="MBK8572574.1"/>
    <property type="molecule type" value="Genomic_DNA"/>
</dbReference>
<gene>
    <name evidence="3" type="ORF">IPN91_07965</name>
</gene>
<evidence type="ECO:0000313" key="4">
    <source>
        <dbReference type="Proteomes" id="UP000709959"/>
    </source>
</evidence>
<dbReference type="Pfam" id="PF12849">
    <property type="entry name" value="PBP_like_2"/>
    <property type="match status" value="1"/>
</dbReference>
<organism evidence="3 4">
    <name type="scientific">Candidatus Geothrix odensensis</name>
    <dbReference type="NCBI Taxonomy" id="2954440"/>
    <lineage>
        <taxon>Bacteria</taxon>
        <taxon>Pseudomonadati</taxon>
        <taxon>Acidobacteriota</taxon>
        <taxon>Holophagae</taxon>
        <taxon>Holophagales</taxon>
        <taxon>Holophagaceae</taxon>
        <taxon>Geothrix</taxon>
    </lineage>
</organism>
<accession>A0A936F1T5</accession>
<reference evidence="3 4" key="1">
    <citation type="submission" date="2020-10" db="EMBL/GenBank/DDBJ databases">
        <title>Connecting structure to function with the recovery of over 1000 high-quality activated sludge metagenome-assembled genomes encoding full-length rRNA genes using long-read sequencing.</title>
        <authorList>
            <person name="Singleton C.M."/>
            <person name="Petriglieri F."/>
            <person name="Kristensen J.M."/>
            <person name="Kirkegaard R.H."/>
            <person name="Michaelsen T.Y."/>
            <person name="Andersen M.H."/>
            <person name="Karst S.M."/>
            <person name="Dueholm M.S."/>
            <person name="Nielsen P.H."/>
            <person name="Albertsen M."/>
        </authorList>
    </citation>
    <scope>NUCLEOTIDE SEQUENCE [LARGE SCALE GENOMIC DNA]</scope>
    <source>
        <strain evidence="3">OdNE_18-Q3-R46-58_MAXAC.008</strain>
    </source>
</reference>
<dbReference type="InterPro" id="IPR024370">
    <property type="entry name" value="PBP_domain"/>
</dbReference>
<dbReference type="Proteomes" id="UP000709959">
    <property type="component" value="Unassembled WGS sequence"/>
</dbReference>
<feature type="domain" description="PBP" evidence="2">
    <location>
        <begin position="26"/>
        <end position="251"/>
    </location>
</feature>
<sequence length="284" mass="30193">MNRSTILRWGLALATALSSAFLAAAPPAGKTLILATTTSTQDSGLLDDLIPRFEKQTGYAVKTIAVGSGQAIAMGRRGEADVLLVHSPEAEKALVVDGSGVNRRIVMHNDFILVGPALDPAGIRSHTAMEALQRIATTKAAFLSRGDNSGTHAMELKLWKAAGISVDGQAWYQQTGQGMGQTLAIAAEKRAYTLSDRGTYLALQKKLGLAILHEGDPSLRNVYHVIEVNPARFPKVNAAGARAFADFLVSKDVQARIKEFGIATFGSPLFFPDAEVPKPDAGRS</sequence>